<dbReference type="SUPFAM" id="SSF52058">
    <property type="entry name" value="L domain-like"/>
    <property type="match status" value="1"/>
</dbReference>
<dbReference type="PANTHER" id="PTHR45661">
    <property type="entry name" value="SURFACE ANTIGEN"/>
    <property type="match status" value="1"/>
</dbReference>
<dbReference type="InterPro" id="IPR053139">
    <property type="entry name" value="Surface_bspA-like"/>
</dbReference>
<reference evidence="2" key="1">
    <citation type="journal article" date="2023" name="Commun. Biol.">
        <title>Genome analysis of Parmales, the sister group of diatoms, reveals the evolutionary specialization of diatoms from phago-mixotrophs to photoautotrophs.</title>
        <authorList>
            <person name="Ban H."/>
            <person name="Sato S."/>
            <person name="Yoshikawa S."/>
            <person name="Yamada K."/>
            <person name="Nakamura Y."/>
            <person name="Ichinomiya M."/>
            <person name="Sato N."/>
            <person name="Blanc-Mathieu R."/>
            <person name="Endo H."/>
            <person name="Kuwata A."/>
            <person name="Ogata H."/>
        </authorList>
    </citation>
    <scope>NUCLEOTIDE SEQUENCE [LARGE SCALE GENOMIC DNA]</scope>
</reference>
<evidence type="ECO:0000313" key="2">
    <source>
        <dbReference type="Proteomes" id="UP001162640"/>
    </source>
</evidence>
<dbReference type="Proteomes" id="UP001162640">
    <property type="component" value="Unassembled WGS sequence"/>
</dbReference>
<comment type="caution">
    <text evidence="1">The sequence shown here is derived from an EMBL/GenBank/DDBJ whole genome shotgun (WGS) entry which is preliminary data.</text>
</comment>
<dbReference type="InterPro" id="IPR032675">
    <property type="entry name" value="LRR_dom_sf"/>
</dbReference>
<organism evidence="1 2">
    <name type="scientific">Triparma laevis f. inornata</name>
    <dbReference type="NCBI Taxonomy" id="1714386"/>
    <lineage>
        <taxon>Eukaryota</taxon>
        <taxon>Sar</taxon>
        <taxon>Stramenopiles</taxon>
        <taxon>Ochrophyta</taxon>
        <taxon>Bolidophyceae</taxon>
        <taxon>Parmales</taxon>
        <taxon>Triparmaceae</taxon>
        <taxon>Triparma</taxon>
    </lineage>
</organism>
<dbReference type="Pfam" id="PF13306">
    <property type="entry name" value="LRR_5"/>
    <property type="match status" value="1"/>
</dbReference>
<dbReference type="PANTHER" id="PTHR45661:SF3">
    <property type="entry name" value="IG-LIKE DOMAIN-CONTAINING PROTEIN"/>
    <property type="match status" value="1"/>
</dbReference>
<sequence length="325" mass="35428">MHTPEFRRHFVEFVPGDSLMTLRLATKGWKAAADAFIDEGVRSDAIIVHGGNDIINAVALSGARKERKTFVTRVGFLLNITKGGDSACACATNLVDVEIPEGIESIVFGRCFKLVLTLVPSNIIVSSNDDTTSEVVAHLRSQMSLNALLSGNNILNTDDFHRLLIPFIPDDTLMAMRKVSKPLSRVADGFISDGAASGAFLVHGGNDLSFNEAWDRQERRKLATRVIFLLNITKVGESAYAFAINLVVVDIPEGFESIGKSAFHHCRSLTTVSFPTTLTSIGQGSFRLCSSLKNVDLCHTNLQEIGKYAFMDCSELKSMTIPDSL</sequence>
<dbReference type="Gene3D" id="3.80.10.10">
    <property type="entry name" value="Ribonuclease Inhibitor"/>
    <property type="match status" value="1"/>
</dbReference>
<name>A0A9W6ZJ79_9STRA</name>
<dbReference type="InterPro" id="IPR026906">
    <property type="entry name" value="LRR_5"/>
</dbReference>
<proteinExistence type="predicted"/>
<accession>A0A9W6ZJ79</accession>
<dbReference type="EMBL" id="BLQM01000021">
    <property type="protein sequence ID" value="GMH51534.1"/>
    <property type="molecule type" value="Genomic_DNA"/>
</dbReference>
<evidence type="ECO:0000313" key="1">
    <source>
        <dbReference type="EMBL" id="GMH51534.1"/>
    </source>
</evidence>
<protein>
    <submittedName>
        <fullName evidence="1">Uncharacterized protein</fullName>
    </submittedName>
</protein>
<dbReference type="AlphaFoldDB" id="A0A9W6ZJ79"/>
<gene>
    <name evidence="1" type="ORF">TL16_g01032</name>
</gene>